<comment type="caution">
    <text evidence="2">The sequence shown here is derived from an EMBL/GenBank/DDBJ whole genome shotgun (WGS) entry which is preliminary data.</text>
</comment>
<dbReference type="Proteomes" id="UP000034468">
    <property type="component" value="Unassembled WGS sequence"/>
</dbReference>
<dbReference type="RefSeq" id="WP_048038914.1">
    <property type="nucleotide sequence ID" value="NZ_JJPI01000155.1"/>
</dbReference>
<dbReference type="PATRIC" id="fig|2209.42.peg.4062"/>
<dbReference type="EMBL" id="JJPI01000155">
    <property type="protein sequence ID" value="KKG49174.1"/>
    <property type="molecule type" value="Genomic_DNA"/>
</dbReference>
<evidence type="ECO:0000313" key="13">
    <source>
        <dbReference type="Proteomes" id="UP000034566"/>
    </source>
</evidence>
<dbReference type="EMBL" id="JJPK01000081">
    <property type="protein sequence ID" value="KKG60657.1"/>
    <property type="molecule type" value="Genomic_DNA"/>
</dbReference>
<evidence type="ECO:0000256" key="1">
    <source>
        <dbReference type="SAM" id="MobiDB-lite"/>
    </source>
</evidence>
<evidence type="ECO:0000313" key="6">
    <source>
        <dbReference type="EMBL" id="KKG98379.1"/>
    </source>
</evidence>
<gene>
    <name evidence="2" type="ORF">DU33_18565</name>
    <name evidence="3" type="ORF">DU45_19360</name>
    <name evidence="5" type="ORF">DU56_17520</name>
    <name evidence="4" type="ORF">DU64_20055</name>
    <name evidence="6" type="ORF">DU66_00070</name>
    <name evidence="7" type="ORF">DU68_17260</name>
</gene>
<accession>A0A0F8G3I7</accession>
<dbReference type="Proteomes" id="UP000034566">
    <property type="component" value="Unassembled WGS sequence"/>
</dbReference>
<name>A0A0F8G3I7_METMZ</name>
<evidence type="ECO:0000313" key="10">
    <source>
        <dbReference type="Proteomes" id="UP000034253"/>
    </source>
</evidence>
<organism evidence="2 9">
    <name type="scientific">Methanosarcina mazei</name>
    <name type="common">Methanosarcina frisia</name>
    <dbReference type="NCBI Taxonomy" id="2209"/>
    <lineage>
        <taxon>Archaea</taxon>
        <taxon>Methanobacteriati</taxon>
        <taxon>Methanobacteriota</taxon>
        <taxon>Stenosarchaea group</taxon>
        <taxon>Methanomicrobia</taxon>
        <taxon>Methanosarcinales</taxon>
        <taxon>Methanosarcinaceae</taxon>
        <taxon>Methanosarcina</taxon>
    </lineage>
</organism>
<dbReference type="EMBL" id="JJPJ01000014">
    <property type="protein sequence ID" value="KKG66288.1"/>
    <property type="molecule type" value="Genomic_DNA"/>
</dbReference>
<feature type="compositionally biased region" description="Basic and acidic residues" evidence="1">
    <location>
        <begin position="298"/>
        <end position="347"/>
    </location>
</feature>
<proteinExistence type="predicted"/>
<dbReference type="Proteomes" id="UP000034188">
    <property type="component" value="Unassembled WGS sequence"/>
</dbReference>
<evidence type="ECO:0000313" key="2">
    <source>
        <dbReference type="EMBL" id="KKG49174.1"/>
    </source>
</evidence>
<feature type="region of interest" description="Disordered" evidence="1">
    <location>
        <begin position="296"/>
        <end position="347"/>
    </location>
</feature>
<evidence type="ECO:0000313" key="9">
    <source>
        <dbReference type="Proteomes" id="UP000034188"/>
    </source>
</evidence>
<evidence type="ECO:0000313" key="11">
    <source>
        <dbReference type="Proteomes" id="UP000034279"/>
    </source>
</evidence>
<dbReference type="AlphaFoldDB" id="A0A0F8G3I7"/>
<dbReference type="Proteomes" id="UP000034279">
    <property type="component" value="Unassembled WGS sequence"/>
</dbReference>
<dbReference type="EMBL" id="JJPV01000010">
    <property type="protein sequence ID" value="KKH03671.1"/>
    <property type="molecule type" value="Genomic_DNA"/>
</dbReference>
<evidence type="ECO:0000313" key="8">
    <source>
        <dbReference type="Proteomes" id="UP000033835"/>
    </source>
</evidence>
<dbReference type="Proteomes" id="UP000034253">
    <property type="component" value="Unassembled WGS sequence"/>
</dbReference>
<dbReference type="EMBL" id="JJPW01000134">
    <property type="protein sequence ID" value="KKG96098.1"/>
    <property type="molecule type" value="Genomic_DNA"/>
</dbReference>
<dbReference type="Proteomes" id="UP000033835">
    <property type="component" value="Unassembled WGS sequence"/>
</dbReference>
<evidence type="ECO:0000313" key="7">
    <source>
        <dbReference type="EMBL" id="KKH03671.1"/>
    </source>
</evidence>
<dbReference type="EMBL" id="JJPU01000075">
    <property type="protein sequence ID" value="KKG98379.1"/>
    <property type="molecule type" value="Genomic_DNA"/>
</dbReference>
<reference evidence="8 9" key="1">
    <citation type="journal article" date="2015" name="ISME J.">
        <title>Genomic and phenotypic differentiation among Methanosarcina mazei populations from Columbia River sediment.</title>
        <authorList>
            <person name="Youngblut N.D."/>
            <person name="Wirth J.S."/>
            <person name="Henriksen J.R."/>
            <person name="Smith M."/>
            <person name="Simon H."/>
            <person name="Metcalf W.W."/>
            <person name="Whitaker R.J."/>
        </authorList>
    </citation>
    <scope>NUCLEOTIDE SEQUENCE [LARGE SCALE GENOMIC DNA]</scope>
    <source>
        <strain evidence="2 9">3.F.T.1A.1</strain>
        <strain evidence="4 11">3.F.T.1A.2</strain>
        <strain evidence="3 13">3.F.T.1A.4</strain>
        <strain evidence="6 12">3.H.M.1B.1</strain>
        <strain evidence="7 8">3.H.M.1B.2</strain>
        <strain evidence="5 10">3.H.M.1B.5</strain>
    </source>
</reference>
<evidence type="ECO:0000313" key="4">
    <source>
        <dbReference type="EMBL" id="KKG66288.1"/>
    </source>
</evidence>
<sequence length="347" mass="40285">MNENCYLLLELEFDPPVMDQAVIDQRIEEKAKFWSANSNHFKKGAEYRMYLEMLPEIKRIMSDPVKRKREADSACSIVYDPIDQDLKILGATGEIAEDAIENYANEKKISVNVVKKRVSTLGIKIIQKVDYQITYDKYYKSKPKNAEAFDGMKTYLKPFNKDDYYAFLNPGTLQNLDKLPFDKLKQLAQEKKKKEFYKNDTYSSAGKKVCEACELAFKDESSKTIYNDYLAWCKRRSILDNAKEIAKITDKKMSDEQGDIYIGKLTELFKDRTLAENIFISFCKIEKIEYNPDLYNPGKKEEKARKAAEEKARKAAEERERKAAEEKARKAAEEKARKAAEERKESS</sequence>
<evidence type="ECO:0000313" key="5">
    <source>
        <dbReference type="EMBL" id="KKG96098.1"/>
    </source>
</evidence>
<evidence type="ECO:0000313" key="3">
    <source>
        <dbReference type="EMBL" id="KKG60657.1"/>
    </source>
</evidence>
<evidence type="ECO:0000313" key="12">
    <source>
        <dbReference type="Proteomes" id="UP000034468"/>
    </source>
</evidence>
<protein>
    <submittedName>
        <fullName evidence="2">Uncharacterized protein</fullName>
    </submittedName>
</protein>